<sequence length="269" mass="29483">MKKKTIAATRPRRTGAETQAPAESSDAASMFDPVERSPAYTKVSSAIEHKILSRALRDGDVLPAELELAQQFRVHRSTVREALRQLESAGLVARPPGAKRMIVSRPEAAKVASGMRHALVLHEVSFVDVWEAMMVIEPEVAALAALRRTQADLAALTQTSEAFRESPEGDPDSVNIVATFFEQLGAASRNQVLVLAKQSLTQALAPSLARMIDTVPQARTRITDAQRRIIVAVRDKNADEARKWMSKHVRDFKRGYEVAGISPDTPISV</sequence>
<dbReference type="EMBL" id="JAEVLS010000008">
    <property type="protein sequence ID" value="MBM0108514.1"/>
    <property type="molecule type" value="Genomic_DNA"/>
</dbReference>
<evidence type="ECO:0000313" key="7">
    <source>
        <dbReference type="Proteomes" id="UP000661077"/>
    </source>
</evidence>
<feature type="domain" description="HTH gntR-type" evidence="5">
    <location>
        <begin position="37"/>
        <end position="106"/>
    </location>
</feature>
<proteinExistence type="predicted"/>
<dbReference type="Pfam" id="PF07729">
    <property type="entry name" value="FCD"/>
    <property type="match status" value="1"/>
</dbReference>
<evidence type="ECO:0000256" key="2">
    <source>
        <dbReference type="ARBA" id="ARBA00023125"/>
    </source>
</evidence>
<dbReference type="InterPro" id="IPR036390">
    <property type="entry name" value="WH_DNA-bd_sf"/>
</dbReference>
<dbReference type="PROSITE" id="PS50949">
    <property type="entry name" value="HTH_GNTR"/>
    <property type="match status" value="1"/>
</dbReference>
<dbReference type="PRINTS" id="PR00035">
    <property type="entry name" value="HTHGNTR"/>
</dbReference>
<dbReference type="InterPro" id="IPR036388">
    <property type="entry name" value="WH-like_DNA-bd_sf"/>
</dbReference>
<evidence type="ECO:0000313" key="6">
    <source>
        <dbReference type="EMBL" id="MBM0108514.1"/>
    </source>
</evidence>
<gene>
    <name evidence="6" type="ORF">JM946_27595</name>
</gene>
<feature type="compositionally biased region" description="Basic residues" evidence="4">
    <location>
        <begin position="1"/>
        <end position="13"/>
    </location>
</feature>
<dbReference type="PANTHER" id="PTHR43537:SF5">
    <property type="entry name" value="UXU OPERON TRANSCRIPTIONAL REGULATOR"/>
    <property type="match status" value="1"/>
</dbReference>
<dbReference type="SMART" id="SM00895">
    <property type="entry name" value="FCD"/>
    <property type="match status" value="1"/>
</dbReference>
<dbReference type="SUPFAM" id="SSF46785">
    <property type="entry name" value="Winged helix' DNA-binding domain"/>
    <property type="match status" value="1"/>
</dbReference>
<dbReference type="CDD" id="cd07377">
    <property type="entry name" value="WHTH_GntR"/>
    <property type="match status" value="1"/>
</dbReference>
<dbReference type="PANTHER" id="PTHR43537">
    <property type="entry name" value="TRANSCRIPTIONAL REGULATOR, GNTR FAMILY"/>
    <property type="match status" value="1"/>
</dbReference>
<keyword evidence="3" id="KW-0804">Transcription</keyword>
<dbReference type="SMART" id="SM00345">
    <property type="entry name" value="HTH_GNTR"/>
    <property type="match status" value="1"/>
</dbReference>
<keyword evidence="7" id="KW-1185">Reference proteome</keyword>
<protein>
    <submittedName>
        <fullName evidence="6">FadR family transcriptional regulator</fullName>
    </submittedName>
</protein>
<evidence type="ECO:0000256" key="3">
    <source>
        <dbReference type="ARBA" id="ARBA00023163"/>
    </source>
</evidence>
<dbReference type="InterPro" id="IPR008920">
    <property type="entry name" value="TF_FadR/GntR_C"/>
</dbReference>
<name>A0ABS1X5M2_9GAMM</name>
<keyword evidence="2" id="KW-0238">DNA-binding</keyword>
<comment type="caution">
    <text evidence="6">The sequence shown here is derived from an EMBL/GenBank/DDBJ whole genome shotgun (WGS) entry which is preliminary data.</text>
</comment>
<feature type="region of interest" description="Disordered" evidence="4">
    <location>
        <begin position="1"/>
        <end position="28"/>
    </location>
</feature>
<evidence type="ECO:0000259" key="5">
    <source>
        <dbReference type="PROSITE" id="PS50949"/>
    </source>
</evidence>
<reference evidence="6 7" key="1">
    <citation type="journal article" date="2021" name="Int. J. Syst. Evol. Microbiol.">
        <title>Steroidobacter gossypii sp. nov., isolated from soil of cotton cropping field.</title>
        <authorList>
            <person name="Huang R."/>
            <person name="Yang S."/>
            <person name="Zhen C."/>
            <person name="Liu W."/>
        </authorList>
    </citation>
    <scope>NUCLEOTIDE SEQUENCE [LARGE SCALE GENOMIC DNA]</scope>
    <source>
        <strain evidence="6 7">S1-65</strain>
    </source>
</reference>
<accession>A0ABS1X5M2</accession>
<dbReference type="Pfam" id="PF00392">
    <property type="entry name" value="GntR"/>
    <property type="match status" value="1"/>
</dbReference>
<evidence type="ECO:0000256" key="4">
    <source>
        <dbReference type="SAM" id="MobiDB-lite"/>
    </source>
</evidence>
<dbReference type="InterPro" id="IPR011711">
    <property type="entry name" value="GntR_C"/>
</dbReference>
<dbReference type="Gene3D" id="1.10.10.10">
    <property type="entry name" value="Winged helix-like DNA-binding domain superfamily/Winged helix DNA-binding domain"/>
    <property type="match status" value="1"/>
</dbReference>
<dbReference type="RefSeq" id="WP_203170667.1">
    <property type="nucleotide sequence ID" value="NZ_JAEVLS010000008.1"/>
</dbReference>
<keyword evidence="1" id="KW-0805">Transcription regulation</keyword>
<dbReference type="InterPro" id="IPR000524">
    <property type="entry name" value="Tscrpt_reg_HTH_GntR"/>
</dbReference>
<dbReference type="Gene3D" id="1.20.120.530">
    <property type="entry name" value="GntR ligand-binding domain-like"/>
    <property type="match status" value="1"/>
</dbReference>
<dbReference type="Proteomes" id="UP000661077">
    <property type="component" value="Unassembled WGS sequence"/>
</dbReference>
<dbReference type="SUPFAM" id="SSF48008">
    <property type="entry name" value="GntR ligand-binding domain-like"/>
    <property type="match status" value="1"/>
</dbReference>
<organism evidence="6 7">
    <name type="scientific">Steroidobacter gossypii</name>
    <dbReference type="NCBI Taxonomy" id="2805490"/>
    <lineage>
        <taxon>Bacteria</taxon>
        <taxon>Pseudomonadati</taxon>
        <taxon>Pseudomonadota</taxon>
        <taxon>Gammaproteobacteria</taxon>
        <taxon>Steroidobacterales</taxon>
        <taxon>Steroidobacteraceae</taxon>
        <taxon>Steroidobacter</taxon>
    </lineage>
</organism>
<evidence type="ECO:0000256" key="1">
    <source>
        <dbReference type="ARBA" id="ARBA00023015"/>
    </source>
</evidence>